<keyword evidence="2" id="KW-1185">Reference proteome</keyword>
<proteinExistence type="predicted"/>
<dbReference type="RefSeq" id="WP_311182996.1">
    <property type="nucleotide sequence ID" value="NZ_CP115543.1"/>
</dbReference>
<dbReference type="Proteomes" id="UP001305421">
    <property type="component" value="Chromosome"/>
</dbReference>
<accession>A0ABY9YDH5</accession>
<organism evidence="1 2">
    <name type="scientific">Stenotrophomonas aracearum</name>
    <dbReference type="NCBI Taxonomy" id="3003272"/>
    <lineage>
        <taxon>Bacteria</taxon>
        <taxon>Pseudomonadati</taxon>
        <taxon>Pseudomonadota</taxon>
        <taxon>Gammaproteobacteria</taxon>
        <taxon>Lysobacterales</taxon>
        <taxon>Lysobacteraceae</taxon>
        <taxon>Stenotrophomonas</taxon>
    </lineage>
</organism>
<name>A0ABY9YDH5_9GAMM</name>
<sequence length="291" mass="31202">MRYSPLLALALAVGGTGLVASSDTIAQNAREVRQTAQASMTLSGKIDIGTEGQVTAFELAHADKVPADLAAFVTRQVQAWRFAPMMVDGAAVAIQTPVIVRLVQQPDSNGDGANVRVTGASFAKYDPESTSRVTFIARPAPIYPKDVYAVRGRGDVLMLLKIARDGSVADVFTEQVNLRVVGKERQMSAMRASLARASEAAARTWTFRPPTTGAAKDAESWNVRVPVRYAMGEPRMERYGEWEAYIPGPHERAPFSNARADANAAPDLLADGGLYMADLDDGPRLLTPLGG</sequence>
<evidence type="ECO:0000313" key="2">
    <source>
        <dbReference type="Proteomes" id="UP001305421"/>
    </source>
</evidence>
<dbReference type="Gene3D" id="3.30.1150.10">
    <property type="match status" value="1"/>
</dbReference>
<reference evidence="1 2" key="1">
    <citation type="submission" date="2022-12" db="EMBL/GenBank/DDBJ databases">
        <title>Two new species, Stenotrophomonas aracearum and Stenotrophomonas oahuensis, isolated from Anthurium (Araceae family) in Hawaii.</title>
        <authorList>
            <person name="Chunag S.C."/>
            <person name="Dobhal S."/>
            <person name="Alvarez A."/>
            <person name="Arif M."/>
        </authorList>
    </citation>
    <scope>NUCLEOTIDE SEQUENCE [LARGE SCALE GENOMIC DNA]</scope>
    <source>
        <strain evidence="1 2">A5588</strain>
    </source>
</reference>
<evidence type="ECO:0000313" key="1">
    <source>
        <dbReference type="EMBL" id="WNH48404.1"/>
    </source>
</evidence>
<gene>
    <name evidence="1" type="ORF">PDM28_17315</name>
</gene>
<protein>
    <submittedName>
        <fullName evidence="1">Energy transducer TonB</fullName>
    </submittedName>
</protein>
<dbReference type="EMBL" id="CP115543">
    <property type="protein sequence ID" value="WNH48404.1"/>
    <property type="molecule type" value="Genomic_DNA"/>
</dbReference>